<feature type="domain" description="Putative exodeoxyribonuclease 8 PDDEXK-like" evidence="1">
    <location>
        <begin position="19"/>
        <end position="251"/>
    </location>
</feature>
<dbReference type="RefSeq" id="WP_236342459.1">
    <property type="nucleotide sequence ID" value="NZ_CAKMMF010000011.1"/>
</dbReference>
<dbReference type="Pfam" id="PF12684">
    <property type="entry name" value="DUF3799"/>
    <property type="match status" value="1"/>
</dbReference>
<comment type="caution">
    <text evidence="2">The sequence shown here is derived from an EMBL/GenBank/DDBJ whole genome shotgun (WGS) entry which is preliminary data.</text>
</comment>
<dbReference type="Gene3D" id="3.90.320.10">
    <property type="match status" value="1"/>
</dbReference>
<dbReference type="InterPro" id="IPR011604">
    <property type="entry name" value="PDDEXK-like_dom_sf"/>
</dbReference>
<reference evidence="2" key="1">
    <citation type="submission" date="2022-01" db="EMBL/GenBank/DDBJ databases">
        <authorList>
            <person name="Criscuolo A."/>
        </authorList>
    </citation>
    <scope>NUCLEOTIDE SEQUENCE</scope>
    <source>
        <strain evidence="2">CIP111893</strain>
    </source>
</reference>
<dbReference type="EMBL" id="CAKMMF010000011">
    <property type="protein sequence ID" value="CAH1205799.1"/>
    <property type="molecule type" value="Genomic_DNA"/>
</dbReference>
<evidence type="ECO:0000259" key="1">
    <source>
        <dbReference type="Pfam" id="PF12684"/>
    </source>
</evidence>
<evidence type="ECO:0000313" key="3">
    <source>
        <dbReference type="Proteomes" id="UP000838686"/>
    </source>
</evidence>
<evidence type="ECO:0000313" key="2">
    <source>
        <dbReference type="EMBL" id="CAH1205799.1"/>
    </source>
</evidence>
<protein>
    <recommendedName>
        <fullName evidence="1">Putative exodeoxyribonuclease 8 PDDEXK-like domain-containing protein</fullName>
    </recommendedName>
</protein>
<dbReference type="Proteomes" id="UP000838686">
    <property type="component" value="Unassembled WGS sequence"/>
</dbReference>
<proteinExistence type="predicted"/>
<keyword evidence="3" id="KW-1185">Reference proteome</keyword>
<name>A0ABN8GI09_9BACL</name>
<accession>A0ABN8GI09</accession>
<gene>
    <name evidence="2" type="ORF">PAECIP111893_02422</name>
</gene>
<sequence>MKLTADNYYSQEANLEYMSVSQFKDFDRCEAQAMAKLSGEYAEPKGDCFLIGSYVGAVIEGNGALERFISENPQAFSSRGPTKGELKSDYKHADKMVESLQSDPVCRQMLEGDKEVIITGELYGTLWKAKLDVHNPDEGRIVDLKTAEKLRKAYWMDGERVSFVENFRYTLQMAVYTELERIAYGRFDILEPLIVAVSKEDVPDKAVICFDEETMQTELMKVEAKLPRILLVKEGFEEPRRCEKCRYCRQTKQVTGLIHYLDLLEA</sequence>
<dbReference type="InterPro" id="IPR024432">
    <property type="entry name" value="Put_RecE_PDDEXK-like_dom"/>
</dbReference>
<organism evidence="2 3">
    <name type="scientific">Paenibacillus plantiphilus</name>
    <dbReference type="NCBI Taxonomy" id="2905650"/>
    <lineage>
        <taxon>Bacteria</taxon>
        <taxon>Bacillati</taxon>
        <taxon>Bacillota</taxon>
        <taxon>Bacilli</taxon>
        <taxon>Bacillales</taxon>
        <taxon>Paenibacillaceae</taxon>
        <taxon>Paenibacillus</taxon>
    </lineage>
</organism>